<feature type="compositionally biased region" description="Polar residues" evidence="3">
    <location>
        <begin position="283"/>
        <end position="300"/>
    </location>
</feature>
<protein>
    <submittedName>
        <fullName evidence="5">CIC11C00000002612</fullName>
    </submittedName>
</protein>
<feature type="compositionally biased region" description="Polar residues" evidence="3">
    <location>
        <begin position="329"/>
        <end position="358"/>
    </location>
</feature>
<feature type="region of interest" description="Disordered" evidence="3">
    <location>
        <begin position="268"/>
        <end position="436"/>
    </location>
</feature>
<dbReference type="EMBL" id="LT635758">
    <property type="protein sequence ID" value="SGZ51126.1"/>
    <property type="molecule type" value="Genomic_DNA"/>
</dbReference>
<dbReference type="InterPro" id="IPR035892">
    <property type="entry name" value="C2_domain_sf"/>
</dbReference>
<sequence>MDGPESADGTLIIMVCRAKHLPNRRKLDKQSPYVLLRIGTTAKKTPSHFRAGQTPEWTHEIRFQLSRDRKPILKLDVLDETKNDPTPIGNTEIDCSHVFLDPANLQNGGKYILDNWYELTCNNRQAGMIYLEMTFYPSAPVLPPKVSMSSVSSEPRDLPPIPDSDLHRLDPVNIADDVFVSDDYKKKSSFFRHSDPSPPKDDSVFVSGLPKKSGRFAAFKSKFKAKEPISSIWSEKQKLPAQTVAVDDIITPTMSPIDNLDRLRADIGVISPPAPTPPPHSPLTYSAPGSYSIDSRTKSPPHTPVAASHPHRNFPGTPFPPKSGDLYSTPDQYSTSSDRYSSITPELSQSQYSEQNMFPRSDYGYPNDRISPNPRLSPGRLSPGRLSPDRLSPDRLSPDRHPMDRPARLSPRLAGNSKLTSPRRKPPPPDMSDDFSKLKLSLTTSIPFSADSFGLDDDDENDALPTQVFHLGQKVQSLTHSAKDNTHLNPNDIDPKYYAPSPSEQMAKSWRLQNGQANKNDLKVDLNTETTGYLGDGKWQANRFSPSVFLRINDENSEKENKPAVPPKIPRGLSELEYFVLEKEAYLKDINGRRI</sequence>
<dbReference type="Proteomes" id="UP000182334">
    <property type="component" value="Chromosome III"/>
</dbReference>
<dbReference type="SUPFAM" id="SSF49562">
    <property type="entry name" value="C2 domain (Calcium/lipid-binding domain, CaLB)"/>
    <property type="match status" value="1"/>
</dbReference>
<feature type="compositionally biased region" description="Pro residues" evidence="3">
    <location>
        <begin position="272"/>
        <end position="281"/>
    </location>
</feature>
<dbReference type="PROSITE" id="PS50004">
    <property type="entry name" value="C2"/>
    <property type="match status" value="1"/>
</dbReference>
<evidence type="ECO:0000256" key="2">
    <source>
        <dbReference type="ARBA" id="ARBA00022837"/>
    </source>
</evidence>
<dbReference type="AlphaFoldDB" id="A0A1L0DFF2"/>
<name>A0A1L0DFF2_9ASCO</name>
<keyword evidence="6" id="KW-1185">Reference proteome</keyword>
<feature type="domain" description="C2" evidence="4">
    <location>
        <begin position="1"/>
        <end position="117"/>
    </location>
</feature>
<dbReference type="CDD" id="cd08681">
    <property type="entry name" value="C2_fungal_Inn1p-like"/>
    <property type="match status" value="1"/>
</dbReference>
<dbReference type="PANTHER" id="PTHR46502:SF2">
    <property type="entry name" value="16 KDA PHLOEM PROTEIN 2"/>
    <property type="match status" value="1"/>
</dbReference>
<dbReference type="GO" id="GO:0046872">
    <property type="term" value="F:metal ion binding"/>
    <property type="evidence" value="ECO:0007669"/>
    <property type="project" value="UniProtKB-KW"/>
</dbReference>
<keyword evidence="1" id="KW-0479">Metal-binding</keyword>
<dbReference type="Gene3D" id="2.60.40.150">
    <property type="entry name" value="C2 domain"/>
    <property type="match status" value="1"/>
</dbReference>
<dbReference type="PANTHER" id="PTHR46502">
    <property type="entry name" value="C2 DOMAIN-CONTAINING"/>
    <property type="match status" value="1"/>
</dbReference>
<dbReference type="SMART" id="SM00239">
    <property type="entry name" value="C2"/>
    <property type="match status" value="1"/>
</dbReference>
<accession>A0A1L0DFF2</accession>
<dbReference type="InterPro" id="IPR000008">
    <property type="entry name" value="C2_dom"/>
</dbReference>
<proteinExistence type="predicted"/>
<dbReference type="STRING" id="45354.A0A1L0DFF2"/>
<evidence type="ECO:0000259" key="4">
    <source>
        <dbReference type="PROSITE" id="PS50004"/>
    </source>
</evidence>
<gene>
    <name evidence="5" type="ORF">SAMEA4029010_CIC11G00000002612</name>
</gene>
<dbReference type="Pfam" id="PF00168">
    <property type="entry name" value="C2"/>
    <property type="match status" value="1"/>
</dbReference>
<keyword evidence="2" id="KW-0106">Calcium</keyword>
<dbReference type="OrthoDB" id="270970at2759"/>
<feature type="compositionally biased region" description="Basic and acidic residues" evidence="3">
    <location>
        <begin position="387"/>
        <end position="407"/>
    </location>
</feature>
<reference evidence="5 6" key="1">
    <citation type="submission" date="2016-10" db="EMBL/GenBank/DDBJ databases">
        <authorList>
            <person name="de Groot N.N."/>
        </authorList>
    </citation>
    <scope>NUCLEOTIDE SEQUENCE [LARGE SCALE GENOMIC DNA]</scope>
    <source>
        <strain evidence="5 6">CBS 141442</strain>
    </source>
</reference>
<dbReference type="InterPro" id="IPR037791">
    <property type="entry name" value="C2_fungal_Inn1"/>
</dbReference>
<evidence type="ECO:0000313" key="6">
    <source>
        <dbReference type="Proteomes" id="UP000182334"/>
    </source>
</evidence>
<evidence type="ECO:0000256" key="3">
    <source>
        <dbReference type="SAM" id="MobiDB-lite"/>
    </source>
</evidence>
<evidence type="ECO:0000313" key="5">
    <source>
        <dbReference type="EMBL" id="SGZ51126.1"/>
    </source>
</evidence>
<evidence type="ECO:0000256" key="1">
    <source>
        <dbReference type="ARBA" id="ARBA00022723"/>
    </source>
</evidence>
<organism evidence="5 6">
    <name type="scientific">Sungouiella intermedia</name>
    <dbReference type="NCBI Taxonomy" id="45354"/>
    <lineage>
        <taxon>Eukaryota</taxon>
        <taxon>Fungi</taxon>
        <taxon>Dikarya</taxon>
        <taxon>Ascomycota</taxon>
        <taxon>Saccharomycotina</taxon>
        <taxon>Pichiomycetes</taxon>
        <taxon>Metschnikowiaceae</taxon>
        <taxon>Sungouiella</taxon>
    </lineage>
</organism>